<reference evidence="1 2" key="1">
    <citation type="submission" date="2016-10" db="EMBL/GenBank/DDBJ databases">
        <authorList>
            <person name="de Groot N.N."/>
        </authorList>
    </citation>
    <scope>NUCLEOTIDE SEQUENCE [LARGE SCALE GENOMIC DNA]</scope>
    <source>
        <strain evidence="1 2">DSM 19547</strain>
    </source>
</reference>
<dbReference type="RefSeq" id="WP_093425391.1">
    <property type="nucleotide sequence ID" value="NZ_FOXA01000035.1"/>
</dbReference>
<dbReference type="OrthoDB" id="7728363at2"/>
<evidence type="ECO:0000313" key="1">
    <source>
        <dbReference type="EMBL" id="SFQ10540.1"/>
    </source>
</evidence>
<dbReference type="EMBL" id="FOXA01000035">
    <property type="protein sequence ID" value="SFQ10540.1"/>
    <property type="molecule type" value="Genomic_DNA"/>
</dbReference>
<dbReference type="AlphaFoldDB" id="A0A1I5VSV4"/>
<sequence length="125" mass="13831">MPYDLTAKTAFADLVAHVWFHDQAVQNAALLLGGPDWLRRAQRLLGDLVSAPRLTRRLDRELRALHALLTFEHVGDLDRLETALFAELDPEDPVVADLCLLADALEEHLGNAEQEASLSHLMSAA</sequence>
<dbReference type="Proteomes" id="UP000199356">
    <property type="component" value="Unassembled WGS sequence"/>
</dbReference>
<organism evidence="1 2">
    <name type="scientific">Tranquillimonas alkanivorans</name>
    <dbReference type="NCBI Taxonomy" id="441119"/>
    <lineage>
        <taxon>Bacteria</taxon>
        <taxon>Pseudomonadati</taxon>
        <taxon>Pseudomonadota</taxon>
        <taxon>Alphaproteobacteria</taxon>
        <taxon>Rhodobacterales</taxon>
        <taxon>Roseobacteraceae</taxon>
        <taxon>Tranquillimonas</taxon>
    </lineage>
</organism>
<proteinExistence type="predicted"/>
<protein>
    <submittedName>
        <fullName evidence="1">Uncharacterized protein</fullName>
    </submittedName>
</protein>
<gene>
    <name evidence="1" type="ORF">SAMN04488047_13518</name>
</gene>
<evidence type="ECO:0000313" key="2">
    <source>
        <dbReference type="Proteomes" id="UP000199356"/>
    </source>
</evidence>
<accession>A0A1I5VSV4</accession>
<keyword evidence="2" id="KW-1185">Reference proteome</keyword>
<name>A0A1I5VSV4_9RHOB</name>